<evidence type="ECO:0000313" key="2">
    <source>
        <dbReference type="EMBL" id="MPN53125.1"/>
    </source>
</evidence>
<organism evidence="2">
    <name type="scientific">bioreactor metagenome</name>
    <dbReference type="NCBI Taxonomy" id="1076179"/>
    <lineage>
        <taxon>unclassified sequences</taxon>
        <taxon>metagenomes</taxon>
        <taxon>ecological metagenomes</taxon>
    </lineage>
</organism>
<feature type="compositionally biased region" description="Basic and acidic residues" evidence="1">
    <location>
        <begin position="91"/>
        <end position="101"/>
    </location>
</feature>
<feature type="region of interest" description="Disordered" evidence="1">
    <location>
        <begin position="1"/>
        <end position="29"/>
    </location>
</feature>
<reference evidence="2" key="1">
    <citation type="submission" date="2019-08" db="EMBL/GenBank/DDBJ databases">
        <authorList>
            <person name="Kucharzyk K."/>
            <person name="Murdoch R.W."/>
            <person name="Higgins S."/>
            <person name="Loffler F."/>
        </authorList>
    </citation>
    <scope>NUCLEOTIDE SEQUENCE</scope>
</reference>
<proteinExistence type="predicted"/>
<dbReference type="EMBL" id="VSSQ01119935">
    <property type="protein sequence ID" value="MPN53125.1"/>
    <property type="molecule type" value="Genomic_DNA"/>
</dbReference>
<protein>
    <submittedName>
        <fullName evidence="2">Uncharacterized protein</fullName>
    </submittedName>
</protein>
<comment type="caution">
    <text evidence="2">The sequence shown here is derived from an EMBL/GenBank/DDBJ whole genome shotgun (WGS) entry which is preliminary data.</text>
</comment>
<dbReference type="AlphaFoldDB" id="A0A645IP62"/>
<gene>
    <name evidence="2" type="ORF">SDC9_200789</name>
</gene>
<accession>A0A645IP62</accession>
<feature type="region of interest" description="Disordered" evidence="1">
    <location>
        <begin position="78"/>
        <end position="101"/>
    </location>
</feature>
<feature type="compositionally biased region" description="Gly residues" evidence="1">
    <location>
        <begin position="80"/>
        <end position="90"/>
    </location>
</feature>
<name>A0A645IP62_9ZZZZ</name>
<sequence>MNQQRAATVRPAAGRDSDANGRRVTRGGFNMHAHHRTVAGEPLRANAQPVQPFFQTQFKLCRFGVRMAGADRTQYRFTGQHGGGFNGGGDPHTDQHRRAGVDGQRRDVFKDELHHAFVAFRRH</sequence>
<evidence type="ECO:0000256" key="1">
    <source>
        <dbReference type="SAM" id="MobiDB-lite"/>
    </source>
</evidence>